<evidence type="ECO:0000256" key="2">
    <source>
        <dbReference type="SAM" id="MobiDB-lite"/>
    </source>
</evidence>
<feature type="region of interest" description="Disordered" evidence="2">
    <location>
        <begin position="259"/>
        <end position="280"/>
    </location>
</feature>
<feature type="compositionally biased region" description="Basic and acidic residues" evidence="2">
    <location>
        <begin position="434"/>
        <end position="448"/>
    </location>
</feature>
<proteinExistence type="inferred from homology"/>
<evidence type="ECO:0000313" key="3">
    <source>
        <dbReference type="EMBL" id="CED85348.1"/>
    </source>
</evidence>
<feature type="region of interest" description="Disordered" evidence="2">
    <location>
        <begin position="66"/>
        <end position="128"/>
    </location>
</feature>
<dbReference type="Pfam" id="PF09184">
    <property type="entry name" value="PPP4R2"/>
    <property type="match status" value="1"/>
</dbReference>
<feature type="region of interest" description="Disordered" evidence="2">
    <location>
        <begin position="317"/>
        <end position="376"/>
    </location>
</feature>
<dbReference type="PANTHER" id="PTHR16487">
    <property type="entry name" value="PPP4R2-RELATED PROTEIN"/>
    <property type="match status" value="1"/>
</dbReference>
<dbReference type="PANTHER" id="PTHR16487:SF0">
    <property type="entry name" value="PROTEIN PHOSPHATASE 4 REGULATORY SUBUNIT 2-RELATED"/>
    <property type="match status" value="1"/>
</dbReference>
<sequence>MNSLSPVNGYSTSSDGLESSLSTLKSIASTGYVDIEWSILKQAIKSKLHQNVQLYLAPSTQISAQLEPSPFPKSSPVVPFSEEEEDRERSSRSPADVTTNSTNLSVRMGESAGVAADNGTAEKGSNDVSLSERLGPIDVIGGRTLPGKVNSEEAEFMESRVSRLLDEFESDPPFTIQRLCEILVDPQSIHSNLGKHIRAIERTLLVTSTFQPPSPSNNNSISTFLTKTNPSNVPGHPISPRNSSAPLFSPIPFLALQMPPPQSVDPVSSSTGSNEPNEMVVTRPMSPLSLEPRSDQEMTDMKESAVQPSVETVRPSMPLGLASRSTSTTPSGLIEPDELKVDELDAEPSCNVTSDERAEQETTIGDHQPAGSNTNHRHFLANRPVALTSTTSIPDGPLLAGAASGAVLGAVLKEDSVRQRSLGDDDEDNDGQAEDAKKSTEGEEVKRV</sequence>
<dbReference type="GO" id="GO:0030289">
    <property type="term" value="C:protein phosphatase 4 complex"/>
    <property type="evidence" value="ECO:0007669"/>
    <property type="project" value="InterPro"/>
</dbReference>
<organism evidence="3">
    <name type="scientific">Phaffia rhodozyma</name>
    <name type="common">Yeast</name>
    <name type="synonym">Xanthophyllomyces dendrorhous</name>
    <dbReference type="NCBI Taxonomy" id="264483"/>
    <lineage>
        <taxon>Eukaryota</taxon>
        <taxon>Fungi</taxon>
        <taxon>Dikarya</taxon>
        <taxon>Basidiomycota</taxon>
        <taxon>Agaricomycotina</taxon>
        <taxon>Tremellomycetes</taxon>
        <taxon>Cystofilobasidiales</taxon>
        <taxon>Mrakiaceae</taxon>
        <taxon>Phaffia</taxon>
    </lineage>
</organism>
<comment type="similarity">
    <text evidence="1">Belongs to the PPP4R2 family.</text>
</comment>
<feature type="region of interest" description="Disordered" evidence="2">
    <location>
        <begin position="416"/>
        <end position="448"/>
    </location>
</feature>
<feature type="compositionally biased region" description="Polar residues" evidence="2">
    <location>
        <begin position="96"/>
        <end position="105"/>
    </location>
</feature>
<protein>
    <submittedName>
        <fullName evidence="3">Protein phosphatase 4 regulatory subunit 2 related protein</fullName>
    </submittedName>
</protein>
<dbReference type="GO" id="GO:0005737">
    <property type="term" value="C:cytoplasm"/>
    <property type="evidence" value="ECO:0007669"/>
    <property type="project" value="TreeGrafter"/>
</dbReference>
<dbReference type="AlphaFoldDB" id="A0A0F7SYM2"/>
<name>A0A0F7SYM2_PHARH</name>
<reference evidence="3" key="1">
    <citation type="submission" date="2014-08" db="EMBL/GenBank/DDBJ databases">
        <authorList>
            <person name="Sharma Rahul"/>
            <person name="Thines Marco"/>
        </authorList>
    </citation>
    <scope>NUCLEOTIDE SEQUENCE</scope>
</reference>
<feature type="compositionally biased region" description="Polar residues" evidence="2">
    <location>
        <begin position="361"/>
        <end position="374"/>
    </location>
</feature>
<dbReference type="GO" id="GO:0019888">
    <property type="term" value="F:protein phosphatase regulator activity"/>
    <property type="evidence" value="ECO:0007669"/>
    <property type="project" value="InterPro"/>
</dbReference>
<dbReference type="InterPro" id="IPR015267">
    <property type="entry name" value="PPP4R2"/>
</dbReference>
<feature type="compositionally biased region" description="Acidic residues" evidence="2">
    <location>
        <begin position="424"/>
        <end position="433"/>
    </location>
</feature>
<accession>A0A0F7SYM2</accession>
<dbReference type="EMBL" id="LN483332">
    <property type="protein sequence ID" value="CED85348.1"/>
    <property type="molecule type" value="Genomic_DNA"/>
</dbReference>
<dbReference type="GO" id="GO:0005634">
    <property type="term" value="C:nucleus"/>
    <property type="evidence" value="ECO:0007669"/>
    <property type="project" value="TreeGrafter"/>
</dbReference>
<evidence type="ECO:0000256" key="1">
    <source>
        <dbReference type="ARBA" id="ARBA00009207"/>
    </source>
</evidence>